<dbReference type="AlphaFoldDB" id="A0AAE1EAN0"/>
<evidence type="ECO:0000313" key="3">
    <source>
        <dbReference type="Proteomes" id="UP001283361"/>
    </source>
</evidence>
<dbReference type="EMBL" id="JAWDGP010000593">
    <property type="protein sequence ID" value="KAK3799033.1"/>
    <property type="molecule type" value="Genomic_DNA"/>
</dbReference>
<protein>
    <submittedName>
        <fullName evidence="2">Uncharacterized protein</fullName>
    </submittedName>
</protein>
<feature type="compositionally biased region" description="Basic and acidic residues" evidence="1">
    <location>
        <begin position="145"/>
        <end position="158"/>
    </location>
</feature>
<feature type="region of interest" description="Disordered" evidence="1">
    <location>
        <begin position="128"/>
        <end position="254"/>
    </location>
</feature>
<feature type="compositionally biased region" description="Polar residues" evidence="1">
    <location>
        <begin position="304"/>
        <end position="315"/>
    </location>
</feature>
<comment type="caution">
    <text evidence="2">The sequence shown here is derived from an EMBL/GenBank/DDBJ whole genome shotgun (WGS) entry which is preliminary data.</text>
</comment>
<keyword evidence="3" id="KW-1185">Reference proteome</keyword>
<feature type="region of interest" description="Disordered" evidence="1">
    <location>
        <begin position="290"/>
        <end position="331"/>
    </location>
</feature>
<feature type="compositionally biased region" description="Low complexity" evidence="1">
    <location>
        <begin position="170"/>
        <end position="193"/>
    </location>
</feature>
<gene>
    <name evidence="2" type="ORF">RRG08_051319</name>
</gene>
<proteinExistence type="predicted"/>
<accession>A0AAE1EAN0</accession>
<feature type="compositionally biased region" description="Low complexity" evidence="1">
    <location>
        <begin position="230"/>
        <end position="246"/>
    </location>
</feature>
<reference evidence="2" key="1">
    <citation type="journal article" date="2023" name="G3 (Bethesda)">
        <title>A reference genome for the long-term kleptoplast-retaining sea slug Elysia crispata morphotype clarki.</title>
        <authorList>
            <person name="Eastman K.E."/>
            <person name="Pendleton A.L."/>
            <person name="Shaikh M.A."/>
            <person name="Suttiyut T."/>
            <person name="Ogas R."/>
            <person name="Tomko P."/>
            <person name="Gavelis G."/>
            <person name="Widhalm J.R."/>
            <person name="Wisecaver J.H."/>
        </authorList>
    </citation>
    <scope>NUCLEOTIDE SEQUENCE</scope>
    <source>
        <strain evidence="2">ECLA1</strain>
    </source>
</reference>
<dbReference type="Gene3D" id="1.10.10.2590">
    <property type="entry name" value="BEN domain"/>
    <property type="match status" value="1"/>
</dbReference>
<evidence type="ECO:0000256" key="1">
    <source>
        <dbReference type="SAM" id="MobiDB-lite"/>
    </source>
</evidence>
<organism evidence="2 3">
    <name type="scientific">Elysia crispata</name>
    <name type="common">lettuce slug</name>
    <dbReference type="NCBI Taxonomy" id="231223"/>
    <lineage>
        <taxon>Eukaryota</taxon>
        <taxon>Metazoa</taxon>
        <taxon>Spiralia</taxon>
        <taxon>Lophotrochozoa</taxon>
        <taxon>Mollusca</taxon>
        <taxon>Gastropoda</taxon>
        <taxon>Heterobranchia</taxon>
        <taxon>Euthyneura</taxon>
        <taxon>Panpulmonata</taxon>
        <taxon>Sacoglossa</taxon>
        <taxon>Placobranchoidea</taxon>
        <taxon>Plakobranchidae</taxon>
        <taxon>Elysia</taxon>
    </lineage>
</organism>
<sequence length="367" mass="40792">MQEGVKPLCGYVHPDDAKKWMMFELVLGTGVYIHQENYNVVLSKMRQDRPDGKAMTRYLMSCFWRQSDLVGASIADPPKPHQRSLDRGIVQAIIEFCTHHSRELPTDIRRTIQQKIGYARFYFIKKSQDPESPRTTPATISIDASPRRMSMEMARREAGSLVMDPPFKLSTVVGSKRGRRGSSSLTRTLSESGDQSSRLNLRSPPDLVSRSYSELGDVPSRQSEDITGGRLSSSSVDVSSDRLPSSLANRLPSEDINRRVPVDMASRISSDFSTRTPGDLSGRISSELQERLPDDLSTRPGNDLSPQTTEIPNNRMSHEISSRPGSESMGLRTSDAALSELASRMGSIPSGMSRGFLDMLNNFYPSN</sequence>
<dbReference type="Proteomes" id="UP001283361">
    <property type="component" value="Unassembled WGS sequence"/>
</dbReference>
<name>A0AAE1EAN0_9GAST</name>
<evidence type="ECO:0000313" key="2">
    <source>
        <dbReference type="EMBL" id="KAK3799033.1"/>
    </source>
</evidence>